<feature type="signal peptide" evidence="3">
    <location>
        <begin position="1"/>
        <end position="24"/>
    </location>
</feature>
<comment type="similarity">
    <text evidence="1 2">Belongs to the RNase T2 family.</text>
</comment>
<dbReference type="PANTHER" id="PTHR11240">
    <property type="entry name" value="RIBONUCLEASE T2"/>
    <property type="match status" value="1"/>
</dbReference>
<evidence type="ECO:0000313" key="5">
    <source>
        <dbReference type="Proteomes" id="UP000734854"/>
    </source>
</evidence>
<protein>
    <submittedName>
        <fullName evidence="4">Uncharacterized protein</fullName>
    </submittedName>
</protein>
<dbReference type="InterPro" id="IPR036430">
    <property type="entry name" value="RNase_T2-like_sf"/>
</dbReference>
<evidence type="ECO:0000256" key="2">
    <source>
        <dbReference type="RuleBase" id="RU004328"/>
    </source>
</evidence>
<proteinExistence type="inferred from homology"/>
<name>A0A8J5I3Y0_ZINOF</name>
<keyword evidence="3" id="KW-0732">Signal</keyword>
<dbReference type="Proteomes" id="UP000734854">
    <property type="component" value="Unassembled WGS sequence"/>
</dbReference>
<organism evidence="4 5">
    <name type="scientific">Zingiber officinale</name>
    <name type="common">Ginger</name>
    <name type="synonym">Amomum zingiber</name>
    <dbReference type="NCBI Taxonomy" id="94328"/>
    <lineage>
        <taxon>Eukaryota</taxon>
        <taxon>Viridiplantae</taxon>
        <taxon>Streptophyta</taxon>
        <taxon>Embryophyta</taxon>
        <taxon>Tracheophyta</taxon>
        <taxon>Spermatophyta</taxon>
        <taxon>Magnoliopsida</taxon>
        <taxon>Liliopsida</taxon>
        <taxon>Zingiberales</taxon>
        <taxon>Zingiberaceae</taxon>
        <taxon>Zingiber</taxon>
    </lineage>
</organism>
<dbReference type="EMBL" id="JACMSC010000002">
    <property type="protein sequence ID" value="KAG6534935.1"/>
    <property type="molecule type" value="Genomic_DNA"/>
</dbReference>
<dbReference type="PANTHER" id="PTHR11240:SF22">
    <property type="entry name" value="RIBONUCLEASE T2"/>
    <property type="match status" value="1"/>
</dbReference>
<gene>
    <name evidence="4" type="ORF">ZIOFF_008843</name>
</gene>
<dbReference type="AlphaFoldDB" id="A0A8J5I3Y0"/>
<dbReference type="InterPro" id="IPR001568">
    <property type="entry name" value="RNase_T2-like"/>
</dbReference>
<evidence type="ECO:0000256" key="1">
    <source>
        <dbReference type="ARBA" id="ARBA00007469"/>
    </source>
</evidence>
<dbReference type="GO" id="GO:0003723">
    <property type="term" value="F:RNA binding"/>
    <property type="evidence" value="ECO:0007669"/>
    <property type="project" value="InterPro"/>
</dbReference>
<dbReference type="GO" id="GO:0033897">
    <property type="term" value="F:ribonuclease T2 activity"/>
    <property type="evidence" value="ECO:0007669"/>
    <property type="project" value="InterPro"/>
</dbReference>
<feature type="chain" id="PRO_5035153850" evidence="3">
    <location>
        <begin position="25"/>
        <end position="229"/>
    </location>
</feature>
<sequence length="229" mass="25112">MASLLRSLASAVLLALLAVRGIEGTEQREFDYFLLSLLWPGTSCAATRHCCSDNACCRSSPLPEFTIHGLWVDYNDGTWPACCTHSNFDIKKITSLLPTLEKYWPTLSCSSSSLCFGGKGLFWAHEEVLTNAGILATDDKKYPLKDLAAIITRAFGATPQLVCRHGALDELRLCFYKDFKPRDCVDGADVLANKQNNCPKYVSLPTYTPGLTDISESIGLAMYNPLSVA</sequence>
<comment type="caution">
    <text evidence="4">The sequence shown here is derived from an EMBL/GenBank/DDBJ whole genome shotgun (WGS) entry which is preliminary data.</text>
</comment>
<dbReference type="SUPFAM" id="SSF55895">
    <property type="entry name" value="Ribonuclease Rh-like"/>
    <property type="match status" value="1"/>
</dbReference>
<reference evidence="4 5" key="1">
    <citation type="submission" date="2020-08" db="EMBL/GenBank/DDBJ databases">
        <title>Plant Genome Project.</title>
        <authorList>
            <person name="Zhang R.-G."/>
        </authorList>
    </citation>
    <scope>NUCLEOTIDE SEQUENCE [LARGE SCALE GENOMIC DNA]</scope>
    <source>
        <tissue evidence="4">Rhizome</tissue>
    </source>
</reference>
<dbReference type="GO" id="GO:0005576">
    <property type="term" value="C:extracellular region"/>
    <property type="evidence" value="ECO:0007669"/>
    <property type="project" value="TreeGrafter"/>
</dbReference>
<dbReference type="GO" id="GO:0006401">
    <property type="term" value="P:RNA catabolic process"/>
    <property type="evidence" value="ECO:0007669"/>
    <property type="project" value="TreeGrafter"/>
</dbReference>
<dbReference type="Pfam" id="PF00445">
    <property type="entry name" value="Ribonuclease_T2"/>
    <property type="match status" value="2"/>
</dbReference>
<accession>A0A8J5I3Y0</accession>
<evidence type="ECO:0000256" key="3">
    <source>
        <dbReference type="SAM" id="SignalP"/>
    </source>
</evidence>
<dbReference type="Gene3D" id="3.90.730.10">
    <property type="entry name" value="Ribonuclease T2-like"/>
    <property type="match status" value="2"/>
</dbReference>
<evidence type="ECO:0000313" key="4">
    <source>
        <dbReference type="EMBL" id="KAG6534935.1"/>
    </source>
</evidence>
<keyword evidence="5" id="KW-1185">Reference proteome</keyword>